<dbReference type="AlphaFoldDB" id="B2JB57"/>
<dbReference type="Gene3D" id="1.20.1440.60">
    <property type="entry name" value="23S rRNA-intervening sequence"/>
    <property type="match status" value="1"/>
</dbReference>
<protein>
    <submittedName>
        <fullName evidence="1">S23 ribosomal protein</fullName>
    </submittedName>
</protein>
<dbReference type="InterPro" id="IPR012657">
    <property type="entry name" value="23S_rRNA-intervening_sequence"/>
</dbReference>
<dbReference type="NCBIfam" id="TIGR02436">
    <property type="entry name" value="four helix bundle protein"/>
    <property type="match status" value="1"/>
</dbReference>
<dbReference type="PANTHER" id="PTHR38471">
    <property type="entry name" value="FOUR HELIX BUNDLE PROTEIN"/>
    <property type="match status" value="1"/>
</dbReference>
<sequence length="121" mass="13789">MRQPARTFQDLIVWQKAHRFVLSVYRITNEFPKSEIYGLTSQFRRAAISIPANIAEGFKKKGLADKAKFMNIAQGSLEECRYYLILSSDLKYGDMSELMLLLEEVSKLLTSYSNSILTPGS</sequence>
<accession>B2JB57</accession>
<keyword evidence="2" id="KW-1185">Reference proteome</keyword>
<reference evidence="2" key="1">
    <citation type="submission" date="2008-04" db="EMBL/GenBank/DDBJ databases">
        <title>Complete sequence of plasmid 2 of Nostoc punctiforme ATCC 29133.</title>
        <authorList>
            <consortium name="US DOE Joint Genome Institute"/>
            <person name="Copeland A."/>
            <person name="Lucas S."/>
            <person name="Lapidus A."/>
            <person name="Glavina del Rio T."/>
            <person name="Dalin E."/>
            <person name="Tice H."/>
            <person name="Pitluck S."/>
            <person name="Chain P."/>
            <person name="Malfatti S."/>
            <person name="Shin M."/>
            <person name="Vergez L."/>
            <person name="Schmutz J."/>
            <person name="Larimer F."/>
            <person name="Land M."/>
            <person name="Hauser L."/>
            <person name="Kyrpides N."/>
            <person name="Kim E."/>
            <person name="Meeks J.C."/>
            <person name="Elhai J."/>
            <person name="Campbell E.L."/>
            <person name="Thiel T."/>
            <person name="Longmire J."/>
            <person name="Potts M."/>
            <person name="Atlas R."/>
        </authorList>
    </citation>
    <scope>NUCLEOTIDE SEQUENCE [LARGE SCALE GENOMIC DNA]</scope>
    <source>
        <strain evidence="2">ATCC 29133 / PCC 73102</strain>
        <plasmid evidence="2">Plasmid pNPUN02</plasmid>
    </source>
</reference>
<dbReference type="CDD" id="cd16377">
    <property type="entry name" value="23S_rRNA_IVP_like"/>
    <property type="match status" value="1"/>
</dbReference>
<geneLocation type="plasmid" evidence="1 2">
    <name>pNPUN02</name>
</geneLocation>
<dbReference type="GO" id="GO:0005840">
    <property type="term" value="C:ribosome"/>
    <property type="evidence" value="ECO:0007669"/>
    <property type="project" value="UniProtKB-KW"/>
</dbReference>
<dbReference type="PhylomeDB" id="B2JB57"/>
<dbReference type="InterPro" id="IPR036583">
    <property type="entry name" value="23S_rRNA_IVS_sf"/>
</dbReference>
<proteinExistence type="predicted"/>
<dbReference type="SUPFAM" id="SSF158446">
    <property type="entry name" value="IVS-encoded protein-like"/>
    <property type="match status" value="1"/>
</dbReference>
<keyword evidence="1" id="KW-0689">Ribosomal protein</keyword>
<keyword evidence="1" id="KW-0687">Ribonucleoprotein</keyword>
<dbReference type="OrthoDB" id="160990at2"/>
<name>B2JB57_NOSP7</name>
<dbReference type="KEGG" id="npu:Npun_BR013"/>
<evidence type="ECO:0000313" key="2">
    <source>
        <dbReference type="Proteomes" id="UP000001191"/>
    </source>
</evidence>
<dbReference type="HOGENOM" id="CLU_129874_0_6_3"/>
<dbReference type="Proteomes" id="UP000001191">
    <property type="component" value="Plasmid pNPUN02"/>
</dbReference>
<dbReference type="EMBL" id="CP001039">
    <property type="protein sequence ID" value="ACC85161.1"/>
    <property type="molecule type" value="Genomic_DNA"/>
</dbReference>
<dbReference type="RefSeq" id="WP_012413174.1">
    <property type="nucleotide sequence ID" value="NC_010632.1"/>
</dbReference>
<dbReference type="PANTHER" id="PTHR38471:SF2">
    <property type="entry name" value="FOUR HELIX BUNDLE PROTEIN"/>
    <property type="match status" value="1"/>
</dbReference>
<dbReference type="Pfam" id="PF05635">
    <property type="entry name" value="23S_rRNA_IVP"/>
    <property type="match status" value="1"/>
</dbReference>
<dbReference type="EnsemblBacteria" id="ACC85161">
    <property type="protein sequence ID" value="ACC85161"/>
    <property type="gene ID" value="Npun_BR013"/>
</dbReference>
<gene>
    <name evidence="1" type="ordered locus">Npun_BR013</name>
</gene>
<evidence type="ECO:0000313" key="1">
    <source>
        <dbReference type="EMBL" id="ACC85161.1"/>
    </source>
</evidence>
<keyword evidence="1" id="KW-0614">Plasmid</keyword>
<organism evidence="1 2">
    <name type="scientific">Nostoc punctiforme (strain ATCC 29133 / PCC 73102)</name>
    <dbReference type="NCBI Taxonomy" id="63737"/>
    <lineage>
        <taxon>Bacteria</taxon>
        <taxon>Bacillati</taxon>
        <taxon>Cyanobacteriota</taxon>
        <taxon>Cyanophyceae</taxon>
        <taxon>Nostocales</taxon>
        <taxon>Nostocaceae</taxon>
        <taxon>Nostoc</taxon>
    </lineage>
</organism>